<dbReference type="Gene3D" id="3.60.15.10">
    <property type="entry name" value="Ribonuclease Z/Hydroxyacylglutathione hydrolase-like"/>
    <property type="match status" value="1"/>
</dbReference>
<dbReference type="PANTHER" id="PTHR42967">
    <property type="entry name" value="METAL DEPENDENT HYDROLASE"/>
    <property type="match status" value="1"/>
</dbReference>
<organism evidence="1 2">
    <name type="scientific">Candidatus Yanofskybacteria bacterium RIFCSPHIGHO2_02_FULL_38_22b</name>
    <dbReference type="NCBI Taxonomy" id="1802673"/>
    <lineage>
        <taxon>Bacteria</taxon>
        <taxon>Candidatus Yanofskyibacteriota</taxon>
    </lineage>
</organism>
<comment type="caution">
    <text evidence="1">The sequence shown here is derived from an EMBL/GenBank/DDBJ whole genome shotgun (WGS) entry which is preliminary data.</text>
</comment>
<dbReference type="EMBL" id="MGJN01000020">
    <property type="protein sequence ID" value="OGN06315.1"/>
    <property type="molecule type" value="Genomic_DNA"/>
</dbReference>
<sequence length="210" mass="23766">MTITWFGQSCFRIEAKEGSILIDPFSKDIGLKPPKIKDNLVLVSHHHYDHANVGEINPEAFLIDGPGEYEKQGISVRGIQSFHDKSGGKERGLNTIYIIKVEDMIVCHLGDFGQDKFEEHQLEDIGDIDILMIPVGGVYTIDYKEAINVISQIEPKIVIPMHYKIKDLNINLEGPEKFLKEIGLTPEKTDKLKINKKTLPAEETKLILFQ</sequence>
<dbReference type="SUPFAM" id="SSF56281">
    <property type="entry name" value="Metallo-hydrolase/oxidoreductase"/>
    <property type="match status" value="1"/>
</dbReference>
<dbReference type="Proteomes" id="UP000176834">
    <property type="component" value="Unassembled WGS sequence"/>
</dbReference>
<reference evidence="1 2" key="1">
    <citation type="journal article" date="2016" name="Nat. Commun.">
        <title>Thousands of microbial genomes shed light on interconnected biogeochemical processes in an aquifer system.</title>
        <authorList>
            <person name="Anantharaman K."/>
            <person name="Brown C.T."/>
            <person name="Hug L.A."/>
            <person name="Sharon I."/>
            <person name="Castelle C.J."/>
            <person name="Probst A.J."/>
            <person name="Thomas B.C."/>
            <person name="Singh A."/>
            <person name="Wilkins M.J."/>
            <person name="Karaoz U."/>
            <person name="Brodie E.L."/>
            <person name="Williams K.H."/>
            <person name="Hubbard S.S."/>
            <person name="Banfield J.F."/>
        </authorList>
    </citation>
    <scope>NUCLEOTIDE SEQUENCE [LARGE SCALE GENOMIC DNA]</scope>
</reference>
<accession>A0A1F8EZM5</accession>
<name>A0A1F8EZM5_9BACT</name>
<protein>
    <recommendedName>
        <fullName evidence="3">Lactamase</fullName>
    </recommendedName>
</protein>
<proteinExistence type="predicted"/>
<evidence type="ECO:0008006" key="3">
    <source>
        <dbReference type="Google" id="ProtNLM"/>
    </source>
</evidence>
<evidence type="ECO:0000313" key="2">
    <source>
        <dbReference type="Proteomes" id="UP000176834"/>
    </source>
</evidence>
<gene>
    <name evidence="1" type="ORF">A3B86_04325</name>
</gene>
<dbReference type="Pfam" id="PF13483">
    <property type="entry name" value="Lactamase_B_3"/>
    <property type="match status" value="1"/>
</dbReference>
<evidence type="ECO:0000313" key="1">
    <source>
        <dbReference type="EMBL" id="OGN06315.1"/>
    </source>
</evidence>
<dbReference type="AlphaFoldDB" id="A0A1F8EZM5"/>
<dbReference type="PANTHER" id="PTHR42967:SF1">
    <property type="entry name" value="MBL FOLD METALLO-HYDROLASE"/>
    <property type="match status" value="1"/>
</dbReference>
<dbReference type="InterPro" id="IPR036866">
    <property type="entry name" value="RibonucZ/Hydroxyglut_hydro"/>
</dbReference>